<comment type="similarity">
    <text evidence="3 10 13">Belongs to the IPP transferase family.</text>
</comment>
<keyword evidence="15" id="KW-1185">Reference proteome</keyword>
<organism evidence="14 15">
    <name type="scientific">Candidatus Brocadia sinica JPN1</name>
    <dbReference type="NCBI Taxonomy" id="1197129"/>
    <lineage>
        <taxon>Bacteria</taxon>
        <taxon>Pseudomonadati</taxon>
        <taxon>Planctomycetota</taxon>
        <taxon>Candidatus Brocadiia</taxon>
        <taxon>Candidatus Brocadiales</taxon>
        <taxon>Candidatus Brocadiaceae</taxon>
        <taxon>Candidatus Brocadia</taxon>
    </lineage>
</organism>
<dbReference type="Gene3D" id="1.10.20.140">
    <property type="match status" value="1"/>
</dbReference>
<dbReference type="Pfam" id="PF01715">
    <property type="entry name" value="IPPT"/>
    <property type="match status" value="1"/>
</dbReference>
<keyword evidence="6 10" id="KW-0547">Nucleotide-binding</keyword>
<dbReference type="SUPFAM" id="SSF52540">
    <property type="entry name" value="P-loop containing nucleoside triphosphate hydrolases"/>
    <property type="match status" value="2"/>
</dbReference>
<keyword evidence="4 10" id="KW-0808">Transferase</keyword>
<feature type="binding site" evidence="10">
    <location>
        <begin position="10"/>
        <end position="17"/>
    </location>
    <ligand>
        <name>ATP</name>
        <dbReference type="ChEBI" id="CHEBI:30616"/>
    </ligand>
</feature>
<keyword evidence="5 10" id="KW-0819">tRNA processing</keyword>
<dbReference type="GO" id="GO:0016740">
    <property type="term" value="F:transferase activity"/>
    <property type="evidence" value="ECO:0007669"/>
    <property type="project" value="UniProtKB-KW"/>
</dbReference>
<evidence type="ECO:0000256" key="6">
    <source>
        <dbReference type="ARBA" id="ARBA00022741"/>
    </source>
</evidence>
<evidence type="ECO:0000256" key="1">
    <source>
        <dbReference type="ARBA" id="ARBA00001946"/>
    </source>
</evidence>
<keyword evidence="8 10" id="KW-0460">Magnesium</keyword>
<evidence type="ECO:0000313" key="15">
    <source>
        <dbReference type="Proteomes" id="UP000032309"/>
    </source>
</evidence>
<evidence type="ECO:0000256" key="5">
    <source>
        <dbReference type="ARBA" id="ARBA00022694"/>
    </source>
</evidence>
<dbReference type="NCBIfam" id="TIGR00174">
    <property type="entry name" value="miaA"/>
    <property type="match status" value="1"/>
</dbReference>
<dbReference type="InterPro" id="IPR018022">
    <property type="entry name" value="IPT"/>
</dbReference>
<comment type="caution">
    <text evidence="14">The sequence shown here is derived from an EMBL/GenBank/DDBJ whole genome shotgun (WGS) entry which is preliminary data.</text>
</comment>
<dbReference type="HAMAP" id="MF_00185">
    <property type="entry name" value="IPP_trans"/>
    <property type="match status" value="1"/>
</dbReference>
<evidence type="ECO:0000256" key="9">
    <source>
        <dbReference type="ARBA" id="ARBA00049563"/>
    </source>
</evidence>
<evidence type="ECO:0000256" key="4">
    <source>
        <dbReference type="ARBA" id="ARBA00022679"/>
    </source>
</evidence>
<feature type="site" description="Interaction with substrate tRNA" evidence="10">
    <location>
        <position position="123"/>
    </location>
</feature>
<evidence type="ECO:0000256" key="2">
    <source>
        <dbReference type="ARBA" id="ARBA00003213"/>
    </source>
</evidence>
<dbReference type="InterPro" id="IPR039657">
    <property type="entry name" value="Dimethylallyltransferase"/>
</dbReference>
<feature type="binding site" evidence="10">
    <location>
        <begin position="12"/>
        <end position="17"/>
    </location>
    <ligand>
        <name>substrate</name>
    </ligand>
</feature>
<dbReference type="EC" id="2.5.1.75" evidence="10"/>
<protein>
    <recommendedName>
        <fullName evidence="10">tRNA dimethylallyltransferase</fullName>
        <ecNumber evidence="10">2.5.1.75</ecNumber>
    </recommendedName>
    <alternativeName>
        <fullName evidence="10">Dimethylallyl diphosphate:tRNA dimethylallyltransferase</fullName>
        <shortName evidence="10">DMAPP:tRNA dimethylallyltransferase</shortName>
        <shortName evidence="10">DMATase</shortName>
    </alternativeName>
    <alternativeName>
        <fullName evidence="10">Isopentenyl-diphosphate:tRNA isopentenyltransferase</fullName>
        <shortName evidence="10">IPP transferase</shortName>
        <shortName evidence="10">IPPT</shortName>
        <shortName evidence="10">IPTase</shortName>
    </alternativeName>
</protein>
<evidence type="ECO:0000256" key="8">
    <source>
        <dbReference type="ARBA" id="ARBA00022842"/>
    </source>
</evidence>
<dbReference type="Gene3D" id="3.40.50.300">
    <property type="entry name" value="P-loop containing nucleotide triphosphate hydrolases"/>
    <property type="match status" value="1"/>
</dbReference>
<comment type="subunit">
    <text evidence="10">Monomer.</text>
</comment>
<evidence type="ECO:0000256" key="10">
    <source>
        <dbReference type="HAMAP-Rule" id="MF_00185"/>
    </source>
</evidence>
<evidence type="ECO:0000256" key="12">
    <source>
        <dbReference type="RuleBase" id="RU003784"/>
    </source>
</evidence>
<comment type="cofactor">
    <cofactor evidence="1 10">
        <name>Mg(2+)</name>
        <dbReference type="ChEBI" id="CHEBI:18420"/>
    </cofactor>
</comment>
<evidence type="ECO:0000256" key="11">
    <source>
        <dbReference type="RuleBase" id="RU003783"/>
    </source>
</evidence>
<gene>
    <name evidence="10" type="primary">miaA</name>
    <name evidence="14" type="ORF">BROSI_A1665</name>
</gene>
<dbReference type="Proteomes" id="UP000032309">
    <property type="component" value="Unassembled WGS sequence"/>
</dbReference>
<comment type="function">
    <text evidence="2 10 12">Catalyzes the transfer of a dimethylallyl group onto the adenine at position 37 in tRNAs that read codons beginning with uridine, leading to the formation of N6-(dimethylallyl)adenosine (i(6)A).</text>
</comment>
<dbReference type="InterPro" id="IPR027417">
    <property type="entry name" value="P-loop_NTPase"/>
</dbReference>
<sequence>MSFPIWILTGPTASGKTDIALKIAESINAEIVSADSMLVYRGMDIGTEKPSLAARNKTPHHFIDIVEPWEEYSVGQYVKDFEVIAQSLYQQGKQFIVVGGTALYLKAIMDGLFEGPPADWEYRNSLKAVAMEKGPNYLHKMLADIDPETADKLHFNDQKRVIRALEVFRTTGQRISSFQTQFGHKNPKYDCILVAIEYNRDILYKRIETRVDRMFERGLVNEVRSLLSNPLGLSKQASQALGYKEIIDFLKGKYTLSEVSSEIKQRTRRFAKRQMTWFRSFPNIHWIHANPASDAMRLSEEVLACFTQNKPLSKETM</sequence>
<comment type="catalytic activity">
    <reaction evidence="9 10 11">
        <text>adenosine(37) in tRNA + dimethylallyl diphosphate = N(6)-dimethylallyladenosine(37) in tRNA + diphosphate</text>
        <dbReference type="Rhea" id="RHEA:26482"/>
        <dbReference type="Rhea" id="RHEA-COMP:10162"/>
        <dbReference type="Rhea" id="RHEA-COMP:10375"/>
        <dbReference type="ChEBI" id="CHEBI:33019"/>
        <dbReference type="ChEBI" id="CHEBI:57623"/>
        <dbReference type="ChEBI" id="CHEBI:74411"/>
        <dbReference type="ChEBI" id="CHEBI:74415"/>
        <dbReference type="EC" id="2.5.1.75"/>
    </reaction>
</comment>
<name>A0ABQ0JWU7_9BACT</name>
<accession>A0ABQ0JWU7</accession>
<keyword evidence="7 10" id="KW-0067">ATP-binding</keyword>
<evidence type="ECO:0000256" key="3">
    <source>
        <dbReference type="ARBA" id="ARBA00005842"/>
    </source>
</evidence>
<proteinExistence type="inferred from homology"/>
<feature type="site" description="Interaction with substrate tRNA" evidence="10">
    <location>
        <position position="101"/>
    </location>
</feature>
<dbReference type="PANTHER" id="PTHR11088:SF60">
    <property type="entry name" value="TRNA DIMETHYLALLYLTRANSFERASE"/>
    <property type="match status" value="1"/>
</dbReference>
<evidence type="ECO:0000256" key="13">
    <source>
        <dbReference type="RuleBase" id="RU003785"/>
    </source>
</evidence>
<dbReference type="EMBL" id="BAFN01000001">
    <property type="protein sequence ID" value="GAN33148.1"/>
    <property type="molecule type" value="Genomic_DNA"/>
</dbReference>
<dbReference type="PANTHER" id="PTHR11088">
    <property type="entry name" value="TRNA DIMETHYLALLYLTRANSFERASE"/>
    <property type="match status" value="1"/>
</dbReference>
<evidence type="ECO:0000313" key="14">
    <source>
        <dbReference type="EMBL" id="GAN33148.1"/>
    </source>
</evidence>
<evidence type="ECO:0000256" key="7">
    <source>
        <dbReference type="ARBA" id="ARBA00022840"/>
    </source>
</evidence>
<feature type="region of interest" description="Interaction with substrate tRNA" evidence="10">
    <location>
        <begin position="35"/>
        <end position="38"/>
    </location>
</feature>
<dbReference type="RefSeq" id="WP_052563200.1">
    <property type="nucleotide sequence ID" value="NZ_BAFN01000001.1"/>
</dbReference>
<reference evidence="15" key="1">
    <citation type="journal article" date="2015" name="Genome Announc.">
        <title>Draft Genome Sequence of an Anaerobic Ammonium-Oxidizing Bacterium, "Candidatus Brocadia sinica".</title>
        <authorList>
            <person name="Oshiki M."/>
            <person name="Shinyako-Hata K."/>
            <person name="Satoh H."/>
            <person name="Okabe S."/>
        </authorList>
    </citation>
    <scope>NUCLEOTIDE SEQUENCE [LARGE SCALE GENOMIC DNA]</scope>
    <source>
        <strain evidence="15">JPN1</strain>
    </source>
</reference>
<comment type="caution">
    <text evidence="10">Lacks conserved residue(s) required for the propagation of feature annotation.</text>
</comment>